<proteinExistence type="predicted"/>
<organism evidence="4">
    <name type="scientific">candidate division TA06 bacterium ADurb.Bin417</name>
    <dbReference type="NCBI Taxonomy" id="1852828"/>
    <lineage>
        <taxon>Bacteria</taxon>
        <taxon>Bacteria division TA06</taxon>
    </lineage>
</organism>
<dbReference type="Proteomes" id="UP000485484">
    <property type="component" value="Unassembled WGS sequence"/>
</dbReference>
<feature type="domain" description="NADPH-dependent FMN reductase-like" evidence="3">
    <location>
        <begin position="5"/>
        <end position="154"/>
    </location>
</feature>
<dbReference type="EC" id="1.3.99.24" evidence="4"/>
<dbReference type="AlphaFoldDB" id="A0A1V5MFS2"/>
<dbReference type="InterPro" id="IPR051796">
    <property type="entry name" value="ISF_SsuE-like"/>
</dbReference>
<dbReference type="SUPFAM" id="SSF52218">
    <property type="entry name" value="Flavoproteins"/>
    <property type="match status" value="1"/>
</dbReference>
<accession>A0A1V5MFS2</accession>
<sequence length="222" mass="24594">MGAPVKILLISASPHRLKSNTFLLAEAARQACAAAGAETEVVHLPDLEIKFCLHCEACHREILACPLKDGVRPLLDKMLEADGLILATPNYINQVTASMKALFDRSSHFIHCLRLSGKYVSGVVSSGSGRDKEVLDYLAHYAHTCGAWYSGGLSASVAAVPESRARAVEIGNRLVADIKEKRGFPGQDKIINEHRSHFKRLIEARKDDWPGEYRYWQEQGWL</sequence>
<protein>
    <submittedName>
        <fullName evidence="4">2-amino-4-deoxychorismate dehydrogenase</fullName>
        <ecNumber evidence="4">1.3.99.24</ecNumber>
    </submittedName>
</protein>
<dbReference type="PANTHER" id="PTHR43278">
    <property type="entry name" value="NAD(P)H-DEPENDENT FMN-CONTAINING OXIDOREDUCTASE YWQN-RELATED"/>
    <property type="match status" value="1"/>
</dbReference>
<dbReference type="GO" id="GO:0016491">
    <property type="term" value="F:oxidoreductase activity"/>
    <property type="evidence" value="ECO:0007669"/>
    <property type="project" value="UniProtKB-KW"/>
</dbReference>
<dbReference type="EMBL" id="MWAK01000131">
    <property type="protein sequence ID" value="OPZ92078.1"/>
    <property type="molecule type" value="Genomic_DNA"/>
</dbReference>
<gene>
    <name evidence="4" type="primary">sgcG</name>
    <name evidence="4" type="ORF">BWY73_00936</name>
</gene>
<dbReference type="Pfam" id="PF03358">
    <property type="entry name" value="FMN_red"/>
    <property type="match status" value="1"/>
</dbReference>
<dbReference type="InterPro" id="IPR029039">
    <property type="entry name" value="Flavoprotein-like_sf"/>
</dbReference>
<comment type="caution">
    <text evidence="4">The sequence shown here is derived from an EMBL/GenBank/DDBJ whole genome shotgun (WGS) entry which is preliminary data.</text>
</comment>
<keyword evidence="1" id="KW-0285">Flavoprotein</keyword>
<evidence type="ECO:0000256" key="2">
    <source>
        <dbReference type="ARBA" id="ARBA00022643"/>
    </source>
</evidence>
<dbReference type="PANTHER" id="PTHR43278:SF1">
    <property type="entry name" value="IRON-SULFUR FLAVOPROTEIN MJ1083"/>
    <property type="match status" value="1"/>
</dbReference>
<evidence type="ECO:0000313" key="4">
    <source>
        <dbReference type="EMBL" id="OPZ92078.1"/>
    </source>
</evidence>
<evidence type="ECO:0000259" key="3">
    <source>
        <dbReference type="Pfam" id="PF03358"/>
    </source>
</evidence>
<evidence type="ECO:0000256" key="1">
    <source>
        <dbReference type="ARBA" id="ARBA00022630"/>
    </source>
</evidence>
<reference evidence="4" key="1">
    <citation type="submission" date="2017-02" db="EMBL/GenBank/DDBJ databases">
        <title>Delving into the versatile metabolic prowess of the omnipresent phylum Bacteroidetes.</title>
        <authorList>
            <person name="Nobu M.K."/>
            <person name="Mei R."/>
            <person name="Narihiro T."/>
            <person name="Kuroda K."/>
            <person name="Liu W.-T."/>
        </authorList>
    </citation>
    <scope>NUCLEOTIDE SEQUENCE</scope>
    <source>
        <strain evidence="4">ADurb.Bin417</strain>
    </source>
</reference>
<dbReference type="Gene3D" id="3.40.50.360">
    <property type="match status" value="1"/>
</dbReference>
<keyword evidence="2" id="KW-0288">FMN</keyword>
<name>A0A1V5MFS2_UNCT6</name>
<keyword evidence="4" id="KW-0560">Oxidoreductase</keyword>
<dbReference type="InterPro" id="IPR005025">
    <property type="entry name" value="FMN_Rdtase-like_dom"/>
</dbReference>